<keyword evidence="2" id="KW-0812">Transmembrane</keyword>
<name>F2L566_THEU7</name>
<dbReference type="GO" id="GO:0003677">
    <property type="term" value="F:DNA binding"/>
    <property type="evidence" value="ECO:0007669"/>
    <property type="project" value="InterPro"/>
</dbReference>
<accession>F2L566</accession>
<dbReference type="HOGENOM" id="CLU_098527_0_0_2"/>
<evidence type="ECO:0000256" key="1">
    <source>
        <dbReference type="SAM" id="MobiDB-lite"/>
    </source>
</evidence>
<dbReference type="InterPro" id="IPR011991">
    <property type="entry name" value="ArsR-like_HTH"/>
</dbReference>
<organism evidence="4 5">
    <name type="scientific">Thermoproteus uzoniensis (strain 768-20)</name>
    <dbReference type="NCBI Taxonomy" id="999630"/>
    <lineage>
        <taxon>Archaea</taxon>
        <taxon>Thermoproteota</taxon>
        <taxon>Thermoprotei</taxon>
        <taxon>Thermoproteales</taxon>
        <taxon>Thermoproteaceae</taxon>
        <taxon>Thermoproteus</taxon>
    </lineage>
</organism>
<dbReference type="InterPro" id="IPR036388">
    <property type="entry name" value="WH-like_DNA-bd_sf"/>
</dbReference>
<dbReference type="SUPFAM" id="SSF46785">
    <property type="entry name" value="Winged helix' DNA-binding domain"/>
    <property type="match status" value="1"/>
</dbReference>
<evidence type="ECO:0000313" key="4">
    <source>
        <dbReference type="EMBL" id="AEA13491.1"/>
    </source>
</evidence>
<keyword evidence="5" id="KW-1185">Reference proteome</keyword>
<evidence type="ECO:0000313" key="5">
    <source>
        <dbReference type="Proteomes" id="UP000008138"/>
    </source>
</evidence>
<dbReference type="RefSeq" id="WP_013680826.1">
    <property type="nucleotide sequence ID" value="NC_015315.1"/>
</dbReference>
<dbReference type="CDD" id="cd00090">
    <property type="entry name" value="HTH_ARSR"/>
    <property type="match status" value="1"/>
</dbReference>
<dbReference type="GeneID" id="10361544"/>
<sequence length="273" mass="29030">MILLNLTLPPLLVIFLGAASLSNVSLPAQPASAVAAFWLNNTPIPCWVLQDRLYVLQDGEPAYVEYVPQFLNRSGIYSVSISAPEGAVIAIPPGVIAELSPSNYTLISINRTGLYISIKASNISIVFYPAKIVISSINKTAVPPTSTAATARTESSASTNTSIPLSTSSSSGGLPVTTIALVVAAVAIATSIVLIARRRIDRCSDLGDADKLILRTLEEGGGRMPRAELARRLGLPASTLHKHLHKLSRYGYLRLVSEGGVQRVELLRRCSDG</sequence>
<dbReference type="eggNOG" id="arCOG00374">
    <property type="taxonomic scope" value="Archaea"/>
</dbReference>
<dbReference type="Proteomes" id="UP000008138">
    <property type="component" value="Chromosome"/>
</dbReference>
<dbReference type="InterPro" id="IPR005471">
    <property type="entry name" value="Tscrpt_reg_IclR_N"/>
</dbReference>
<feature type="region of interest" description="Disordered" evidence="1">
    <location>
        <begin position="147"/>
        <end position="169"/>
    </location>
</feature>
<dbReference type="Gene3D" id="1.10.10.10">
    <property type="entry name" value="Winged helix-like DNA-binding domain superfamily/Winged helix DNA-binding domain"/>
    <property type="match status" value="1"/>
</dbReference>
<evidence type="ECO:0000259" key="3">
    <source>
        <dbReference type="Pfam" id="PF09339"/>
    </source>
</evidence>
<dbReference type="STRING" id="999630.TUZN_2033"/>
<dbReference type="AlphaFoldDB" id="F2L566"/>
<reference key="2">
    <citation type="submission" date="2011-03" db="EMBL/GenBank/DDBJ databases">
        <title>Complete genome sequence of the thermoacidophilic crenarchaeon Thermoproteus uzoniensis 768-20.</title>
        <authorList>
            <person name="Mardanov A.V."/>
            <person name="Gumerov V.M."/>
            <person name="Beletsky A.V."/>
            <person name="Prokofeva M.I."/>
            <person name="Bonch-Osmolovskaya E.A."/>
            <person name="Ravin N.V."/>
            <person name="Skryabin K.G."/>
        </authorList>
    </citation>
    <scope>NUCLEOTIDE SEQUENCE</scope>
    <source>
        <strain>768-20</strain>
    </source>
</reference>
<evidence type="ECO:0000256" key="2">
    <source>
        <dbReference type="SAM" id="Phobius"/>
    </source>
</evidence>
<dbReference type="GO" id="GO:0006355">
    <property type="term" value="P:regulation of DNA-templated transcription"/>
    <property type="evidence" value="ECO:0007669"/>
    <property type="project" value="InterPro"/>
</dbReference>
<dbReference type="Pfam" id="PF09339">
    <property type="entry name" value="HTH_IclR"/>
    <property type="match status" value="1"/>
</dbReference>
<keyword evidence="2" id="KW-0472">Membrane</keyword>
<proteinExistence type="predicted"/>
<feature type="transmembrane region" description="Helical" evidence="2">
    <location>
        <begin position="174"/>
        <end position="196"/>
    </location>
</feature>
<reference evidence="4 5" key="1">
    <citation type="journal article" date="2011" name="J. Bacteriol.">
        <title>Complete genome sequence of the thermoacidophilic crenarchaeon Thermoproteus uzoniensis 768-20.</title>
        <authorList>
            <person name="Mardanov A.V."/>
            <person name="Gumerov V.M."/>
            <person name="Beletsky A.V."/>
            <person name="Prokofeva M.I."/>
            <person name="Bonch-Osmolovskaya E.A."/>
            <person name="Ravin N.V."/>
            <person name="Skryabin K.G."/>
        </authorList>
    </citation>
    <scope>NUCLEOTIDE SEQUENCE [LARGE SCALE GENOMIC DNA]</scope>
    <source>
        <strain evidence="4 5">768-20</strain>
    </source>
</reference>
<protein>
    <submittedName>
        <fullName evidence="4">Transcriptional regulator, Fis family</fullName>
    </submittedName>
</protein>
<dbReference type="KEGG" id="tuz:TUZN_2033"/>
<gene>
    <name evidence="4" type="ordered locus">TUZN_2033</name>
</gene>
<keyword evidence="2" id="KW-1133">Transmembrane helix</keyword>
<feature type="domain" description="HTH iclR-type" evidence="3">
    <location>
        <begin position="213"/>
        <end position="254"/>
    </location>
</feature>
<dbReference type="InterPro" id="IPR036390">
    <property type="entry name" value="WH_DNA-bd_sf"/>
</dbReference>
<dbReference type="EMBL" id="CP002590">
    <property type="protein sequence ID" value="AEA13491.1"/>
    <property type="molecule type" value="Genomic_DNA"/>
</dbReference>